<reference evidence="3" key="1">
    <citation type="submission" date="2017-05" db="EMBL/GenBank/DDBJ databases">
        <authorList>
            <person name="Rodrigo-Torres L."/>
            <person name="Arahal R. D."/>
            <person name="Lucena T."/>
        </authorList>
    </citation>
    <scope>NUCLEOTIDE SEQUENCE [LARGE SCALE GENOMIC DNA]</scope>
    <source>
        <strain evidence="3">CECT 8649</strain>
    </source>
</reference>
<organism evidence="2 3">
    <name type="scientific">Pelagimonas phthalicica</name>
    <dbReference type="NCBI Taxonomy" id="1037362"/>
    <lineage>
        <taxon>Bacteria</taxon>
        <taxon>Pseudomonadati</taxon>
        <taxon>Pseudomonadota</taxon>
        <taxon>Alphaproteobacteria</taxon>
        <taxon>Rhodobacterales</taxon>
        <taxon>Roseobacteraceae</taxon>
        <taxon>Pelagimonas</taxon>
    </lineage>
</organism>
<name>A0A238JGD1_9RHOB</name>
<dbReference type="OrthoDB" id="8479344at2"/>
<dbReference type="AlphaFoldDB" id="A0A238JGD1"/>
<evidence type="ECO:0000313" key="2">
    <source>
        <dbReference type="EMBL" id="SMX29740.1"/>
    </source>
</evidence>
<keyword evidence="1" id="KW-0472">Membrane</keyword>
<sequence>MDEKQIASLVDEEIAKRHLAGQLEPAENPRWRFLRHPLMLTIVGFLLTVGIGGFYDSVLENRKQAAAERLVAMDAVHGLVQAAAERRVRGSLVVSGIRRGLPSDRLHERKSAYDVAYIDWNTNLIPRLSALRHYLDSDQQNDFEIQMNLNFFPWMGAADNCLTRAYDVVQSQADDRSALAQEILANCSGPGDIPDIKASYSFSEISRALHGCEIAVVETLAVTVRRGIQASDATWPQVQEKAVAMFQHYCRPDWEG</sequence>
<keyword evidence="1" id="KW-1133">Transmembrane helix</keyword>
<protein>
    <submittedName>
        <fullName evidence="2">Uncharacterized protein</fullName>
    </submittedName>
</protein>
<accession>A0A238JGD1</accession>
<dbReference type="EMBL" id="FXXP01000003">
    <property type="protein sequence ID" value="SMX29740.1"/>
    <property type="molecule type" value="Genomic_DNA"/>
</dbReference>
<keyword evidence="1" id="KW-0812">Transmembrane</keyword>
<keyword evidence="3" id="KW-1185">Reference proteome</keyword>
<gene>
    <name evidence="2" type="ORF">TRP8649_03879</name>
</gene>
<dbReference type="RefSeq" id="WP_099248274.1">
    <property type="nucleotide sequence ID" value="NZ_FXXP01000003.1"/>
</dbReference>
<evidence type="ECO:0000256" key="1">
    <source>
        <dbReference type="SAM" id="Phobius"/>
    </source>
</evidence>
<proteinExistence type="predicted"/>
<dbReference type="Proteomes" id="UP000225972">
    <property type="component" value="Unassembled WGS sequence"/>
</dbReference>
<evidence type="ECO:0000313" key="3">
    <source>
        <dbReference type="Proteomes" id="UP000225972"/>
    </source>
</evidence>
<feature type="transmembrane region" description="Helical" evidence="1">
    <location>
        <begin position="38"/>
        <end position="55"/>
    </location>
</feature>